<feature type="transmembrane region" description="Helical" evidence="3">
    <location>
        <begin position="21"/>
        <end position="43"/>
    </location>
</feature>
<evidence type="ECO:0000313" key="5">
    <source>
        <dbReference type="Proteomes" id="UP000510621"/>
    </source>
</evidence>
<keyword evidence="3" id="KW-0812">Transmembrane</keyword>
<gene>
    <name evidence="4" type="ORF">HZT40_12355</name>
</gene>
<feature type="compositionally biased region" description="Polar residues" evidence="2">
    <location>
        <begin position="195"/>
        <end position="207"/>
    </location>
</feature>
<evidence type="ECO:0000313" key="4">
    <source>
        <dbReference type="EMBL" id="QLQ32249.1"/>
    </source>
</evidence>
<dbReference type="AlphaFoldDB" id="A0A7L6AT17"/>
<accession>A0A7L6AT17</accession>
<dbReference type="InterPro" id="IPR007813">
    <property type="entry name" value="PilN"/>
</dbReference>
<dbReference type="Pfam" id="PF05137">
    <property type="entry name" value="PilN"/>
    <property type="match status" value="1"/>
</dbReference>
<protein>
    <submittedName>
        <fullName evidence="4">PilN domain-containing protein</fullName>
    </submittedName>
</protein>
<keyword evidence="3" id="KW-1133">Transmembrane helix</keyword>
<dbReference type="KEGG" id="this:HZT40_12355"/>
<dbReference type="PANTHER" id="PTHR40278:SF2">
    <property type="entry name" value="TYPE IV PILUS INNER MEMBRANE COMPONENT PILN"/>
    <property type="match status" value="1"/>
</dbReference>
<sequence>MAGLNLLPWREKAREEKKKQFFTLVGVSAALAAVGVFAAHLLMQNAMDYQNERNQLLTNEITQLDKQIKEIDELDKTRQALLDRMQIIEDLQSTRPAIVHLFDEMVNALPKGMYLLHLKQDGTTVQLEGKAESYARVSSYMNRLDASSWLSSSNLNIISTDDKAKQKDDDILLRDFKLDVKQLLRQGQEEEAKDVTSNTAGKPANTK</sequence>
<name>A0A7L6AT17_9GAMM</name>
<dbReference type="PANTHER" id="PTHR40278">
    <property type="entry name" value="DNA UTILIZATION PROTEIN HOFN"/>
    <property type="match status" value="1"/>
</dbReference>
<dbReference type="Proteomes" id="UP000510621">
    <property type="component" value="Chromosome"/>
</dbReference>
<keyword evidence="5" id="KW-1185">Reference proteome</keyword>
<reference evidence="4" key="1">
    <citation type="submission" date="2020-06" db="EMBL/GenBank/DDBJ databases">
        <title>Analysis procedures for assessing recovery of high quality, complete, closed genomes from Nanopore long read metagenome sequencing.</title>
        <authorList>
            <person name="Bessarab I."/>
            <person name="Arumugam K."/>
            <person name="Haryono M."/>
            <person name="Liu X."/>
            <person name="Roy S."/>
            <person name="Zuniga-Montanez R.E."/>
            <person name="Qiu G."/>
            <person name="Drautz-Moses D.I."/>
            <person name="Law Y.Y."/>
            <person name="Wuertz S."/>
            <person name="Lauro F.M."/>
            <person name="Huson D.H."/>
            <person name="Williams R.B."/>
        </authorList>
    </citation>
    <scope>NUCLEOTIDE SEQUENCE [LARGE SCALE GENOMIC DNA]</scope>
    <source>
        <strain evidence="4">SSD2</strain>
    </source>
</reference>
<dbReference type="GO" id="GO:0043107">
    <property type="term" value="P:type IV pilus-dependent motility"/>
    <property type="evidence" value="ECO:0007669"/>
    <property type="project" value="TreeGrafter"/>
</dbReference>
<feature type="region of interest" description="Disordered" evidence="2">
    <location>
        <begin position="187"/>
        <end position="207"/>
    </location>
</feature>
<dbReference type="EMBL" id="CP059265">
    <property type="protein sequence ID" value="QLQ32249.1"/>
    <property type="molecule type" value="Genomic_DNA"/>
</dbReference>
<evidence type="ECO:0000256" key="3">
    <source>
        <dbReference type="SAM" id="Phobius"/>
    </source>
</evidence>
<feature type="coiled-coil region" evidence="1">
    <location>
        <begin position="47"/>
        <end position="91"/>
    </location>
</feature>
<proteinExistence type="predicted"/>
<keyword evidence="3" id="KW-0472">Membrane</keyword>
<evidence type="ECO:0000256" key="2">
    <source>
        <dbReference type="SAM" id="MobiDB-lite"/>
    </source>
</evidence>
<dbReference type="GO" id="GO:0043683">
    <property type="term" value="P:type IV pilus assembly"/>
    <property type="evidence" value="ECO:0007669"/>
    <property type="project" value="TreeGrafter"/>
</dbReference>
<organism evidence="4 5">
    <name type="scientific">Candidatus Thiothrix singaporensis</name>
    <dbReference type="NCBI Taxonomy" id="2799669"/>
    <lineage>
        <taxon>Bacteria</taxon>
        <taxon>Pseudomonadati</taxon>
        <taxon>Pseudomonadota</taxon>
        <taxon>Gammaproteobacteria</taxon>
        <taxon>Thiotrichales</taxon>
        <taxon>Thiotrichaceae</taxon>
        <taxon>Thiothrix</taxon>
    </lineage>
</organism>
<dbReference type="InterPro" id="IPR052534">
    <property type="entry name" value="Extracell_DNA_Util/SecSys_Comp"/>
</dbReference>
<evidence type="ECO:0000256" key="1">
    <source>
        <dbReference type="SAM" id="Coils"/>
    </source>
</evidence>
<keyword evidence="1" id="KW-0175">Coiled coil</keyword>